<dbReference type="InterPro" id="IPR017850">
    <property type="entry name" value="Alkaline_phosphatase_core_sf"/>
</dbReference>
<evidence type="ECO:0000256" key="1">
    <source>
        <dbReference type="ARBA" id="ARBA00008779"/>
    </source>
</evidence>
<keyword evidence="4" id="KW-0106">Calcium</keyword>
<sequence>MKEQPNVVYVFSDQHRAEATGYNGNPDVKTPNLDALARESVSLDTAVANVPCCSPYRATFLTGRYPLTHGVFVNDVHLNHEAVSCADAFKCAGYDTAYIGKWHVDGRGRSKYIAGEDRQGFDYWKVLECTHDYNHSLYYADTDIKQQWKGYDAEAQTRDAQNYIRARQASDKPFFLVLSWGPPHNPYHTAPQQFREMYEPEKLMLRDNVPATAELDARRDLAGYYAHISALDEYVGDLLTTLMETGKDEDTIFVYTSDHGDMIYSQGDIRKQRPWDESIRVPFLLRYPSVFSRECKRIKEPFNSPDIMPTLLGLSGIAIPSTVEGINYAPFLYGTEPAPAEAAFIACIHPAGEYRRSLGGREYRGIRTKRYTYVRDLSGPWLLYDNALDPYQLYNLCRVPEMVHLQKELDDLLMRMLEKRNDEFLPGEHYINLWGYATDESGTVPIIP</sequence>
<keyword evidence="7" id="KW-1185">Reference proteome</keyword>
<evidence type="ECO:0000256" key="3">
    <source>
        <dbReference type="ARBA" id="ARBA00022801"/>
    </source>
</evidence>
<dbReference type="Proteomes" id="UP000300879">
    <property type="component" value="Chromosome"/>
</dbReference>
<dbReference type="Gene3D" id="3.40.720.10">
    <property type="entry name" value="Alkaline Phosphatase, subunit A"/>
    <property type="match status" value="1"/>
</dbReference>
<evidence type="ECO:0000313" key="7">
    <source>
        <dbReference type="Proteomes" id="UP000300879"/>
    </source>
</evidence>
<keyword evidence="2" id="KW-0479">Metal-binding</keyword>
<dbReference type="InterPro" id="IPR050738">
    <property type="entry name" value="Sulfatase"/>
</dbReference>
<name>A0A4P8XML3_9BACL</name>
<dbReference type="SUPFAM" id="SSF53649">
    <property type="entry name" value="Alkaline phosphatase-like"/>
    <property type="match status" value="1"/>
</dbReference>
<protein>
    <submittedName>
        <fullName evidence="6">Putative sulfatase</fullName>
    </submittedName>
</protein>
<evidence type="ECO:0000313" key="6">
    <source>
        <dbReference type="EMBL" id="QCT04046.1"/>
    </source>
</evidence>
<reference evidence="6 7" key="1">
    <citation type="submission" date="2019-05" db="EMBL/GenBank/DDBJ databases">
        <authorList>
            <person name="Chen C."/>
        </authorList>
    </citation>
    <scope>NUCLEOTIDE SEQUENCE [LARGE SCALE GENOMIC DNA]</scope>
    <source>
        <strain evidence="6 7">HB172198</strain>
    </source>
</reference>
<dbReference type="AlphaFoldDB" id="A0A4P8XML3"/>
<dbReference type="InterPro" id="IPR000917">
    <property type="entry name" value="Sulfatase_N"/>
</dbReference>
<evidence type="ECO:0000256" key="4">
    <source>
        <dbReference type="ARBA" id="ARBA00022837"/>
    </source>
</evidence>
<comment type="similarity">
    <text evidence="1">Belongs to the sulfatase family.</text>
</comment>
<organism evidence="6 7">
    <name type="scientific">Paenibacillus algicola</name>
    <dbReference type="NCBI Taxonomy" id="2565926"/>
    <lineage>
        <taxon>Bacteria</taxon>
        <taxon>Bacillati</taxon>
        <taxon>Bacillota</taxon>
        <taxon>Bacilli</taxon>
        <taxon>Bacillales</taxon>
        <taxon>Paenibacillaceae</taxon>
        <taxon>Paenibacillus</taxon>
    </lineage>
</organism>
<evidence type="ECO:0000259" key="5">
    <source>
        <dbReference type="Pfam" id="PF00884"/>
    </source>
</evidence>
<proteinExistence type="inferred from homology"/>
<dbReference type="PROSITE" id="PS00149">
    <property type="entry name" value="SULFATASE_2"/>
    <property type="match status" value="1"/>
</dbReference>
<dbReference type="CDD" id="cd16034">
    <property type="entry name" value="sulfatase_like"/>
    <property type="match status" value="1"/>
</dbReference>
<dbReference type="InterPro" id="IPR024607">
    <property type="entry name" value="Sulfatase_CS"/>
</dbReference>
<dbReference type="Pfam" id="PF00884">
    <property type="entry name" value="Sulfatase"/>
    <property type="match status" value="1"/>
</dbReference>
<gene>
    <name evidence="6" type="ORF">E6C60_3335</name>
</gene>
<dbReference type="GO" id="GO:0046872">
    <property type="term" value="F:metal ion binding"/>
    <property type="evidence" value="ECO:0007669"/>
    <property type="project" value="UniProtKB-KW"/>
</dbReference>
<dbReference type="GO" id="GO:0004065">
    <property type="term" value="F:arylsulfatase activity"/>
    <property type="evidence" value="ECO:0007669"/>
    <property type="project" value="TreeGrafter"/>
</dbReference>
<keyword evidence="3" id="KW-0378">Hydrolase</keyword>
<dbReference type="PANTHER" id="PTHR42693">
    <property type="entry name" value="ARYLSULFATASE FAMILY MEMBER"/>
    <property type="match status" value="1"/>
</dbReference>
<accession>A0A4P8XML3</accession>
<dbReference type="EMBL" id="CP040396">
    <property type="protein sequence ID" value="QCT04046.1"/>
    <property type="molecule type" value="Genomic_DNA"/>
</dbReference>
<dbReference type="RefSeq" id="WP_138226824.1">
    <property type="nucleotide sequence ID" value="NZ_CP040396.1"/>
</dbReference>
<dbReference type="Gene3D" id="3.30.1120.10">
    <property type="match status" value="1"/>
</dbReference>
<dbReference type="OrthoDB" id="9762324at2"/>
<dbReference type="PANTHER" id="PTHR42693:SF53">
    <property type="entry name" value="ENDO-4-O-SULFATASE"/>
    <property type="match status" value="1"/>
</dbReference>
<feature type="domain" description="Sulfatase N-terminal" evidence="5">
    <location>
        <begin position="5"/>
        <end position="317"/>
    </location>
</feature>
<dbReference type="KEGG" id="palo:E6C60_3335"/>
<evidence type="ECO:0000256" key="2">
    <source>
        <dbReference type="ARBA" id="ARBA00022723"/>
    </source>
</evidence>